<feature type="compositionally biased region" description="Low complexity" evidence="1">
    <location>
        <begin position="317"/>
        <end position="333"/>
    </location>
</feature>
<protein>
    <submittedName>
        <fullName evidence="2">Putative serine-rich protein C215.13-like</fullName>
    </submittedName>
</protein>
<organism evidence="2 3">
    <name type="scientific">Senna tora</name>
    <dbReference type="NCBI Taxonomy" id="362788"/>
    <lineage>
        <taxon>Eukaryota</taxon>
        <taxon>Viridiplantae</taxon>
        <taxon>Streptophyta</taxon>
        <taxon>Embryophyta</taxon>
        <taxon>Tracheophyta</taxon>
        <taxon>Spermatophyta</taxon>
        <taxon>Magnoliopsida</taxon>
        <taxon>eudicotyledons</taxon>
        <taxon>Gunneridae</taxon>
        <taxon>Pentapetalae</taxon>
        <taxon>rosids</taxon>
        <taxon>fabids</taxon>
        <taxon>Fabales</taxon>
        <taxon>Fabaceae</taxon>
        <taxon>Caesalpinioideae</taxon>
        <taxon>Cassia clade</taxon>
        <taxon>Senna</taxon>
    </lineage>
</organism>
<gene>
    <name evidence="2" type="ORF">G2W53_009373</name>
</gene>
<name>A0A834WYB6_9FABA</name>
<keyword evidence="3" id="KW-1185">Reference proteome</keyword>
<dbReference type="PANTHER" id="PTHR34460:SF2">
    <property type="entry name" value="OS04G0405500 PROTEIN"/>
    <property type="match status" value="1"/>
</dbReference>
<feature type="region of interest" description="Disordered" evidence="1">
    <location>
        <begin position="66"/>
        <end position="86"/>
    </location>
</feature>
<dbReference type="AlphaFoldDB" id="A0A834WYB6"/>
<sequence>MSVSWKQAKPPEEAEKTTSTSIWPIIITECTVVTILTEPTPVGSALSASKTNSRLPFLLAKKKKKATPSSSSSSETDNIIFKRSKSTATPRRGIGIGIDDYSPRRKNGFWSFLYLSSKSSASATKLVALNGNKHKEKCLGGSSVGRKFEIDNNTQNSVSTSVSASASAFERKVSRSRSVGCGSRSFSGDFFERISTGLGDCTLRRVESQREGKSKAAAALAGAAVSHHHQCMKERVKCAGLFGGFMMTTTSSSSSSSSSSYLVSSSSAGGDDHHHHHHHHHQMNGRARSWGWAFASPMRAFGTKPNSSSKENNIITKASSSSSDHNNASTTTTPNLSDLPSFLAIRV</sequence>
<proteinExistence type="predicted"/>
<dbReference type="Proteomes" id="UP000634136">
    <property type="component" value="Unassembled WGS sequence"/>
</dbReference>
<feature type="compositionally biased region" description="Low complexity" evidence="1">
    <location>
        <begin position="251"/>
        <end position="267"/>
    </location>
</feature>
<accession>A0A834WYB6</accession>
<feature type="region of interest" description="Disordered" evidence="1">
    <location>
        <begin position="250"/>
        <end position="284"/>
    </location>
</feature>
<evidence type="ECO:0000313" key="3">
    <source>
        <dbReference type="Proteomes" id="UP000634136"/>
    </source>
</evidence>
<dbReference type="EMBL" id="JAAIUW010000004">
    <property type="protein sequence ID" value="KAF7834514.1"/>
    <property type="molecule type" value="Genomic_DNA"/>
</dbReference>
<dbReference type="PANTHER" id="PTHR34460">
    <property type="entry name" value="VITELLOGENIN-LIKE PROTEIN"/>
    <property type="match status" value="1"/>
</dbReference>
<feature type="compositionally biased region" description="Basic residues" evidence="1">
    <location>
        <begin position="274"/>
        <end position="283"/>
    </location>
</feature>
<reference evidence="2" key="1">
    <citation type="submission" date="2020-09" db="EMBL/GenBank/DDBJ databases">
        <title>Genome-Enabled Discovery of Anthraquinone Biosynthesis in Senna tora.</title>
        <authorList>
            <person name="Kang S.-H."/>
            <person name="Pandey R.P."/>
            <person name="Lee C.-M."/>
            <person name="Sim J.-S."/>
            <person name="Jeong J.-T."/>
            <person name="Choi B.-S."/>
            <person name="Jung M."/>
            <person name="Ginzburg D."/>
            <person name="Zhao K."/>
            <person name="Won S.Y."/>
            <person name="Oh T.-J."/>
            <person name="Yu Y."/>
            <person name="Kim N.-H."/>
            <person name="Lee O.R."/>
            <person name="Lee T.-H."/>
            <person name="Bashyal P."/>
            <person name="Kim T.-S."/>
            <person name="Lee W.-H."/>
            <person name="Kawkins C."/>
            <person name="Kim C.-K."/>
            <person name="Kim J.S."/>
            <person name="Ahn B.O."/>
            <person name="Rhee S.Y."/>
            <person name="Sohng J.K."/>
        </authorList>
    </citation>
    <scope>NUCLEOTIDE SEQUENCE</scope>
    <source>
        <tissue evidence="2">Leaf</tissue>
    </source>
</reference>
<feature type="region of interest" description="Disordered" evidence="1">
    <location>
        <begin position="317"/>
        <end position="336"/>
    </location>
</feature>
<comment type="caution">
    <text evidence="2">The sequence shown here is derived from an EMBL/GenBank/DDBJ whole genome shotgun (WGS) entry which is preliminary data.</text>
</comment>
<dbReference type="OrthoDB" id="1693686at2759"/>
<evidence type="ECO:0000256" key="1">
    <source>
        <dbReference type="SAM" id="MobiDB-lite"/>
    </source>
</evidence>
<evidence type="ECO:0000313" key="2">
    <source>
        <dbReference type="EMBL" id="KAF7834514.1"/>
    </source>
</evidence>